<keyword evidence="1" id="KW-0472">Membrane</keyword>
<comment type="caution">
    <text evidence="2">The sequence shown here is derived from an EMBL/GenBank/DDBJ whole genome shotgun (WGS) entry which is preliminary data.</text>
</comment>
<dbReference type="AlphaFoldDB" id="A0A0R2U7I7"/>
<accession>A0A0R2U7I7</accession>
<organism evidence="2 3">
    <name type="scientific">SAR92 bacterium BACL26 MAG-121220-bin70</name>
    <dbReference type="NCBI Taxonomy" id="1655626"/>
    <lineage>
        <taxon>Bacteria</taxon>
        <taxon>Pseudomonadati</taxon>
        <taxon>Pseudomonadota</taxon>
        <taxon>Gammaproteobacteria</taxon>
        <taxon>Cellvibrionales</taxon>
        <taxon>Porticoccaceae</taxon>
        <taxon>SAR92 clade</taxon>
    </lineage>
</organism>
<evidence type="ECO:0000256" key="1">
    <source>
        <dbReference type="SAM" id="Phobius"/>
    </source>
</evidence>
<dbReference type="EMBL" id="LICA01000278">
    <property type="protein sequence ID" value="KRO93187.1"/>
    <property type="molecule type" value="Genomic_DNA"/>
</dbReference>
<keyword evidence="1" id="KW-1133">Transmembrane helix</keyword>
<evidence type="ECO:0000313" key="3">
    <source>
        <dbReference type="Proteomes" id="UP000051213"/>
    </source>
</evidence>
<evidence type="ECO:0000313" key="2">
    <source>
        <dbReference type="EMBL" id="KRO93187.1"/>
    </source>
</evidence>
<reference evidence="2 3" key="1">
    <citation type="submission" date="2015-10" db="EMBL/GenBank/DDBJ databases">
        <title>Metagenome-Assembled Genomes uncover a global brackish microbiome.</title>
        <authorList>
            <person name="Hugerth L.W."/>
            <person name="Larsson J."/>
            <person name="Alneberg J."/>
            <person name="Lindh M.V."/>
            <person name="Legrand C."/>
            <person name="Pinhassi J."/>
            <person name="Andersson A.F."/>
        </authorList>
    </citation>
    <scope>NUCLEOTIDE SEQUENCE [LARGE SCALE GENOMIC DNA]</scope>
    <source>
        <strain evidence="2">BACL26 MAG-121220-bin70</strain>
    </source>
</reference>
<keyword evidence="1" id="KW-0812">Transmembrane</keyword>
<proteinExistence type="predicted"/>
<sequence>MSDLKGENIKVAATKINTKVSIFGNVVWLDISYQLTQLSLLSDDKLLLLQIHTSFPIPGFNVMLVLFFTPVRVLQK</sequence>
<protein>
    <submittedName>
        <fullName evidence="2">Uncharacterized protein</fullName>
    </submittedName>
</protein>
<gene>
    <name evidence="2" type="ORF">ABS24_04575</name>
</gene>
<feature type="transmembrane region" description="Helical" evidence="1">
    <location>
        <begin position="55"/>
        <end position="74"/>
    </location>
</feature>
<dbReference type="Proteomes" id="UP000051213">
    <property type="component" value="Unassembled WGS sequence"/>
</dbReference>
<name>A0A0R2U7I7_9GAMM</name>